<protein>
    <submittedName>
        <fullName evidence="1">Uncharacterized protein</fullName>
    </submittedName>
</protein>
<gene>
    <name evidence="1" type="ORF">C7K08_06605</name>
</gene>
<evidence type="ECO:0000313" key="1">
    <source>
        <dbReference type="EMBL" id="PSI01713.1"/>
    </source>
</evidence>
<evidence type="ECO:0000313" key="2">
    <source>
        <dbReference type="Proteomes" id="UP000240206"/>
    </source>
</evidence>
<dbReference type="EMBL" id="PXVC01000022">
    <property type="protein sequence ID" value="PSI01713.1"/>
    <property type="molecule type" value="Genomic_DNA"/>
</dbReference>
<reference evidence="2" key="1">
    <citation type="submission" date="2018-03" db="EMBL/GenBank/DDBJ databases">
        <title>Ecological and genomic features of two cosmopolitan and abundant freshwater picocyanobacteria.</title>
        <authorList>
            <person name="Cabello-Yeves P.J."/>
            <person name="Picazo A."/>
            <person name="Camacho A."/>
            <person name="Callieri C."/>
            <person name="Rosselli R."/>
            <person name="Roda-Garcia J."/>
            <person name="Coutinho F.H."/>
            <person name="Rodriguez-Valera F."/>
        </authorList>
    </citation>
    <scope>NUCLEOTIDE SEQUENCE [LARGE SCALE GENOMIC DNA]</scope>
    <source>
        <strain evidence="2">Tous</strain>
    </source>
</reference>
<dbReference type="Proteomes" id="UP000240206">
    <property type="component" value="Unassembled WGS sequence"/>
</dbReference>
<dbReference type="AlphaFoldDB" id="A0A2P7EER0"/>
<organism evidence="1 2">
    <name type="scientific">Synechococcus lacustris str. Tous</name>
    <dbReference type="NCBI Taxonomy" id="1910958"/>
    <lineage>
        <taxon>Bacteria</taxon>
        <taxon>Bacillati</taxon>
        <taxon>Cyanobacteriota</taxon>
        <taxon>Cyanophyceae</taxon>
        <taxon>Synechococcales</taxon>
        <taxon>Synechococcaceae</taxon>
        <taxon>Synechococcus</taxon>
    </lineage>
</organism>
<comment type="caution">
    <text evidence="1">The sequence shown here is derived from an EMBL/GenBank/DDBJ whole genome shotgun (WGS) entry which is preliminary data.</text>
</comment>
<accession>A0A2P7EER0</accession>
<sequence>MLEHSLINALEIPPFIGVPLTPTPPAMYRDCMRTQLGIDEWLLGPGALNEQLPYPPGLTAQQIAIATRFCQAIGDDDG</sequence>
<name>A0A2P7EER0_9SYNE</name>
<keyword evidence="2" id="KW-1185">Reference proteome</keyword>
<dbReference type="RefSeq" id="WP_106499854.1">
    <property type="nucleotide sequence ID" value="NZ_PXVC01000022.1"/>
</dbReference>
<dbReference type="STRING" id="1910958.BTM30_07205"/>
<proteinExistence type="predicted"/>